<evidence type="ECO:0000313" key="2">
    <source>
        <dbReference type="Proteomes" id="UP000265663"/>
    </source>
</evidence>
<protein>
    <submittedName>
        <fullName evidence="1">Uncharacterized protein</fullName>
    </submittedName>
</protein>
<dbReference type="EMBL" id="KE747838">
    <property type="protein sequence ID" value="RMZ73100.1"/>
    <property type="molecule type" value="Genomic_DNA"/>
</dbReference>
<reference evidence="1 2" key="1">
    <citation type="journal article" date="2014" name="PLoS ONE">
        <title>De novo Genome Assembly of the Fungal Plant Pathogen Pyrenophora semeniperda.</title>
        <authorList>
            <person name="Soliai M.M."/>
            <person name="Meyer S.E."/>
            <person name="Udall J.A."/>
            <person name="Elzinga D.E."/>
            <person name="Hermansen R.A."/>
            <person name="Bodily P.M."/>
            <person name="Hart A.A."/>
            <person name="Coleman C.E."/>
        </authorList>
    </citation>
    <scope>NUCLEOTIDE SEQUENCE [LARGE SCALE GENOMIC DNA]</scope>
    <source>
        <strain evidence="1 2">CCB06</strain>
        <tissue evidence="1">Mycelium</tissue>
    </source>
</reference>
<proteinExistence type="predicted"/>
<gene>
    <name evidence="1" type="ORF">GMOD_00009614</name>
</gene>
<dbReference type="AlphaFoldDB" id="A0A3M7MF77"/>
<name>A0A3M7MF77_9PLEO</name>
<keyword evidence="2" id="KW-1185">Reference proteome</keyword>
<dbReference type="Proteomes" id="UP000265663">
    <property type="component" value="Unassembled WGS sequence"/>
</dbReference>
<evidence type="ECO:0000313" key="1">
    <source>
        <dbReference type="EMBL" id="RMZ73100.1"/>
    </source>
</evidence>
<organism evidence="1 2">
    <name type="scientific">Pyrenophora seminiperda CCB06</name>
    <dbReference type="NCBI Taxonomy" id="1302712"/>
    <lineage>
        <taxon>Eukaryota</taxon>
        <taxon>Fungi</taxon>
        <taxon>Dikarya</taxon>
        <taxon>Ascomycota</taxon>
        <taxon>Pezizomycotina</taxon>
        <taxon>Dothideomycetes</taxon>
        <taxon>Pleosporomycetidae</taxon>
        <taxon>Pleosporales</taxon>
        <taxon>Pleosporineae</taxon>
        <taxon>Pleosporaceae</taxon>
        <taxon>Pyrenophora</taxon>
    </lineage>
</organism>
<sequence>MSGASVRPVLWTMDTKSECEGQPWRGDRMDRMDRLWRQLCLQHGLALRLRSLAEASCLQKSTSKPQATICKAPRQMCKASRPMARNSR</sequence>
<accession>A0A3M7MF77</accession>